<evidence type="ECO:0000313" key="4">
    <source>
        <dbReference type="EMBL" id="TGE18631.1"/>
    </source>
</evidence>
<feature type="chain" id="PRO_5021475324" description="Curlin" evidence="3">
    <location>
        <begin position="23"/>
        <end position="197"/>
    </location>
</feature>
<evidence type="ECO:0000256" key="1">
    <source>
        <dbReference type="ARBA" id="ARBA00009766"/>
    </source>
</evidence>
<keyword evidence="2 3" id="KW-0732">Signal</keyword>
<keyword evidence="5" id="KW-1185">Reference proteome</keyword>
<dbReference type="GO" id="GO:0007155">
    <property type="term" value="P:cell adhesion"/>
    <property type="evidence" value="ECO:0007669"/>
    <property type="project" value="InterPro"/>
</dbReference>
<dbReference type="EMBL" id="SRLD01000006">
    <property type="protein sequence ID" value="TGE18631.1"/>
    <property type="molecule type" value="Genomic_DNA"/>
</dbReference>
<name>A0A4Z0PQF1_9BACT</name>
<dbReference type="Pfam" id="PF07012">
    <property type="entry name" value="Curlin_rpt"/>
    <property type="match status" value="1"/>
</dbReference>
<feature type="signal peptide" evidence="3">
    <location>
        <begin position="1"/>
        <end position="22"/>
    </location>
</feature>
<dbReference type="InterPro" id="IPR009742">
    <property type="entry name" value="Curlin_rpt"/>
</dbReference>
<dbReference type="AlphaFoldDB" id="A0A4Z0PQF1"/>
<reference evidence="4 5" key="1">
    <citation type="submission" date="2019-04" db="EMBL/GenBank/DDBJ databases">
        <authorList>
            <person name="Feng G."/>
            <person name="Zhang J."/>
            <person name="Zhu H."/>
        </authorList>
    </citation>
    <scope>NUCLEOTIDE SEQUENCE [LARGE SCALE GENOMIC DNA]</scope>
    <source>
        <strain evidence="4 5">JCM 17223</strain>
    </source>
</reference>
<proteinExistence type="inferred from homology"/>
<accession>A0A4Z0PQF1</accession>
<evidence type="ECO:0000313" key="5">
    <source>
        <dbReference type="Proteomes" id="UP000297739"/>
    </source>
</evidence>
<evidence type="ECO:0000256" key="3">
    <source>
        <dbReference type="SAM" id="SignalP"/>
    </source>
</evidence>
<dbReference type="OrthoDB" id="1117485at2"/>
<gene>
    <name evidence="4" type="ORF">E5J99_04820</name>
</gene>
<dbReference type="Proteomes" id="UP000297739">
    <property type="component" value="Unassembled WGS sequence"/>
</dbReference>
<evidence type="ECO:0008006" key="6">
    <source>
        <dbReference type="Google" id="ProtNLM"/>
    </source>
</evidence>
<comment type="similarity">
    <text evidence="1">Belongs to the CsgA/CsgB family.</text>
</comment>
<protein>
    <recommendedName>
        <fullName evidence="6">Curlin</fullName>
    </recommendedName>
</protein>
<organism evidence="4 5">
    <name type="scientific">Hymenobacter elongatus</name>
    <dbReference type="NCBI Taxonomy" id="877208"/>
    <lineage>
        <taxon>Bacteria</taxon>
        <taxon>Pseudomonadati</taxon>
        <taxon>Bacteroidota</taxon>
        <taxon>Cytophagia</taxon>
        <taxon>Cytophagales</taxon>
        <taxon>Hymenobacteraceae</taxon>
        <taxon>Hymenobacter</taxon>
    </lineage>
</organism>
<comment type="caution">
    <text evidence="4">The sequence shown here is derived from an EMBL/GenBank/DDBJ whole genome shotgun (WGS) entry which is preliminary data.</text>
</comment>
<dbReference type="RefSeq" id="WP_135496590.1">
    <property type="nucleotide sequence ID" value="NZ_SRLD01000006.1"/>
</dbReference>
<evidence type="ECO:0000256" key="2">
    <source>
        <dbReference type="ARBA" id="ARBA00022729"/>
    </source>
</evidence>
<dbReference type="GO" id="GO:0009289">
    <property type="term" value="C:pilus"/>
    <property type="evidence" value="ECO:0007669"/>
    <property type="project" value="InterPro"/>
</dbReference>
<sequence length="197" mass="20851">MKTVLGTFLLVALSLASHGAWAQASRDPEDISTGQLLQQRLGVAQASSDDASSTNPANRATLMQYGSANRGSIDQRMIGVGQGNAAIITQDGMSNVAAILQTGSGSRTSISQIGVSNIASSELRGYNAESDITQKGYNNRVDQRLNVDDRRYTVEQMGSNNTLVQRESGSTAPGYEVSMKGNGIRIIVEQGRVSSLP</sequence>